<feature type="chain" id="PRO_5046581197" evidence="1">
    <location>
        <begin position="28"/>
        <end position="114"/>
    </location>
</feature>
<evidence type="ECO:0000313" key="3">
    <source>
        <dbReference type="Proteomes" id="UP000695802"/>
    </source>
</evidence>
<dbReference type="SUPFAM" id="SSF54862">
    <property type="entry name" value="4Fe-4S ferredoxins"/>
    <property type="match status" value="1"/>
</dbReference>
<evidence type="ECO:0000256" key="1">
    <source>
        <dbReference type="SAM" id="SignalP"/>
    </source>
</evidence>
<gene>
    <name evidence="2" type="ORF">JR064_07060</name>
</gene>
<dbReference type="Proteomes" id="UP000695802">
    <property type="component" value="Unassembled WGS sequence"/>
</dbReference>
<dbReference type="RefSeq" id="WP_206229252.1">
    <property type="nucleotide sequence ID" value="NZ_JAFIWB010000005.1"/>
</dbReference>
<sequence length="114" mass="11844">MNKAVSILAALLFVAAASLGIAPSARAQSVTLDCTGSNLCYADVTPAGAYTYAWSFNSNGLNVIYPASCANQVYCSFYCPRASGYITANVLVTDANRQTVGSASMRALCTAEPL</sequence>
<proteinExistence type="predicted"/>
<protein>
    <submittedName>
        <fullName evidence="2">Uncharacterized protein</fullName>
    </submittedName>
</protein>
<accession>A0ABS3B3D9</accession>
<feature type="signal peptide" evidence="1">
    <location>
        <begin position="1"/>
        <end position="27"/>
    </location>
</feature>
<dbReference type="EMBL" id="JAFIWB010000005">
    <property type="protein sequence ID" value="MBN6101926.1"/>
    <property type="molecule type" value="Genomic_DNA"/>
</dbReference>
<organism evidence="2 3">
    <name type="scientific">Xanthomonas bonasiae</name>
    <dbReference type="NCBI Taxonomy" id="2810351"/>
    <lineage>
        <taxon>Bacteria</taxon>
        <taxon>Pseudomonadati</taxon>
        <taxon>Pseudomonadota</taxon>
        <taxon>Gammaproteobacteria</taxon>
        <taxon>Lysobacterales</taxon>
        <taxon>Lysobacteraceae</taxon>
        <taxon>Xanthomonas</taxon>
    </lineage>
</organism>
<evidence type="ECO:0000313" key="2">
    <source>
        <dbReference type="EMBL" id="MBN6101926.1"/>
    </source>
</evidence>
<comment type="caution">
    <text evidence="2">The sequence shown here is derived from an EMBL/GenBank/DDBJ whole genome shotgun (WGS) entry which is preliminary data.</text>
</comment>
<name>A0ABS3B3D9_9XANT</name>
<keyword evidence="3" id="KW-1185">Reference proteome</keyword>
<keyword evidence="1" id="KW-0732">Signal</keyword>
<reference evidence="2 3" key="1">
    <citation type="submission" date="2021-02" db="EMBL/GenBank/DDBJ databases">
        <title>Taxonomically Unique Crown Gall-Associated Xanthomonas Stains Have Deficiency in Virulence Repertories.</title>
        <authorList>
            <person name="Mafakheri H."/>
            <person name="Taghavi S.M."/>
            <person name="Dimkic I."/>
            <person name="Nemanja K."/>
            <person name="Osdaghi E."/>
        </authorList>
    </citation>
    <scope>NUCLEOTIDE SEQUENCE [LARGE SCALE GENOMIC DNA]</scope>
    <source>
        <strain evidence="2 3">FX4</strain>
    </source>
</reference>